<gene>
    <name evidence="1" type="ORF">S01H1_52087</name>
</gene>
<accession>X0WSK0</accession>
<protein>
    <submittedName>
        <fullName evidence="1">Uncharacterized protein</fullName>
    </submittedName>
</protein>
<feature type="non-terminal residue" evidence="1">
    <location>
        <position position="173"/>
    </location>
</feature>
<organism evidence="1">
    <name type="scientific">marine sediment metagenome</name>
    <dbReference type="NCBI Taxonomy" id="412755"/>
    <lineage>
        <taxon>unclassified sequences</taxon>
        <taxon>metagenomes</taxon>
        <taxon>ecological metagenomes</taxon>
    </lineage>
</organism>
<dbReference type="EMBL" id="BARS01033652">
    <property type="protein sequence ID" value="GAG27468.1"/>
    <property type="molecule type" value="Genomic_DNA"/>
</dbReference>
<sequence length="173" mass="18375">MGVEPVPIHEKIVDENGIMTIAFVRFLNAVRGTTSGGRSLSDLQKELDDTQTGAGLNPNGTYPANTDANYIKSATSLTDADNILDIAASCQIFTVTTDYDSDPLINQNVLCDATSGTLTVTLPDPALFYNSVTLCSKKIAITKIDTTTNIITINPFASELIVGEASQDLQVDG</sequence>
<reference evidence="1" key="1">
    <citation type="journal article" date="2014" name="Front. Microbiol.">
        <title>High frequency of phylogenetically diverse reductive dehalogenase-homologous genes in deep subseafloor sedimentary metagenomes.</title>
        <authorList>
            <person name="Kawai M."/>
            <person name="Futagami T."/>
            <person name="Toyoda A."/>
            <person name="Takaki Y."/>
            <person name="Nishi S."/>
            <person name="Hori S."/>
            <person name="Arai W."/>
            <person name="Tsubouchi T."/>
            <person name="Morono Y."/>
            <person name="Uchiyama I."/>
            <person name="Ito T."/>
            <person name="Fujiyama A."/>
            <person name="Inagaki F."/>
            <person name="Takami H."/>
        </authorList>
    </citation>
    <scope>NUCLEOTIDE SEQUENCE</scope>
    <source>
        <strain evidence="1">Expedition CK06-06</strain>
    </source>
</reference>
<dbReference type="AlphaFoldDB" id="X0WSK0"/>
<proteinExistence type="predicted"/>
<evidence type="ECO:0000313" key="1">
    <source>
        <dbReference type="EMBL" id="GAG27468.1"/>
    </source>
</evidence>
<comment type="caution">
    <text evidence="1">The sequence shown here is derived from an EMBL/GenBank/DDBJ whole genome shotgun (WGS) entry which is preliminary data.</text>
</comment>
<name>X0WSK0_9ZZZZ</name>